<dbReference type="InterPro" id="IPR003439">
    <property type="entry name" value="ABC_transporter-like_ATP-bd"/>
</dbReference>
<dbReference type="PANTHER" id="PTHR43297:SF2">
    <property type="entry name" value="DIPEPTIDE TRANSPORT ATP-BINDING PROTEIN DPPD"/>
    <property type="match status" value="1"/>
</dbReference>
<dbReference type="InterPro" id="IPR003593">
    <property type="entry name" value="AAA+_ATPase"/>
</dbReference>
<evidence type="ECO:0000256" key="7">
    <source>
        <dbReference type="ARBA" id="ARBA00023136"/>
    </source>
</evidence>
<proteinExistence type="inferred from homology"/>
<dbReference type="PROSITE" id="PS50893">
    <property type="entry name" value="ABC_TRANSPORTER_2"/>
    <property type="match status" value="1"/>
</dbReference>
<dbReference type="GO" id="GO:0005524">
    <property type="term" value="F:ATP binding"/>
    <property type="evidence" value="ECO:0007669"/>
    <property type="project" value="UniProtKB-KW"/>
</dbReference>
<evidence type="ECO:0000256" key="5">
    <source>
        <dbReference type="ARBA" id="ARBA00022741"/>
    </source>
</evidence>
<dbReference type="Proteomes" id="UP000198618">
    <property type="component" value="Unassembled WGS sequence"/>
</dbReference>
<keyword evidence="4" id="KW-1003">Cell membrane</keyword>
<sequence length="336" mass="37533">MSEKLLEIKNLKTSFRIKDDYYAAVDNLSLSVNKNEVLAVVGESGCGKSALAFSVMGLHTRAKIEGNILFKDHDIANISSNDLNNLRGNEMGMIFQDPLTSLNPLMEIGDQIGETLILHNKDLSAEKRKEKIIGLLDKVGIPRPERVYKQFPHELSGGMRQRVMIAMAIANEPELLIADEPTTALDVTIQSQILELINELKEDMNAGIVLITHDLGVVAEMADRVAVMYAGQIVEIADVHTLFESPKHPYTRSLLNSVPNADKAQDKLHVIQGIVPALQNLPREGCRFKARIPWVDDSEHEENPELHEVTPGHFVRCTCYKHFDFPESKEEQHGIS</sequence>
<keyword evidence="7" id="KW-0472">Membrane</keyword>
<reference evidence="9 10" key="1">
    <citation type="submission" date="2016-10" db="EMBL/GenBank/DDBJ databases">
        <authorList>
            <person name="de Groot N.N."/>
        </authorList>
    </citation>
    <scope>NUCLEOTIDE SEQUENCE [LARGE SCALE GENOMIC DNA]</scope>
    <source>
        <strain evidence="9 10">IBRC-M 10780</strain>
    </source>
</reference>
<gene>
    <name evidence="9" type="ORF">SAMN05216389_11361</name>
</gene>
<dbReference type="Gene3D" id="3.40.50.300">
    <property type="entry name" value="P-loop containing nucleotide triphosphate hydrolases"/>
    <property type="match status" value="1"/>
</dbReference>
<dbReference type="InterPro" id="IPR027417">
    <property type="entry name" value="P-loop_NTPase"/>
</dbReference>
<evidence type="ECO:0000256" key="1">
    <source>
        <dbReference type="ARBA" id="ARBA00004202"/>
    </source>
</evidence>
<dbReference type="OrthoDB" id="9802264at2"/>
<dbReference type="SMART" id="SM00382">
    <property type="entry name" value="AAA"/>
    <property type="match status" value="1"/>
</dbReference>
<comment type="subcellular location">
    <subcellularLocation>
        <location evidence="1">Cell membrane</location>
        <topology evidence="1">Peripheral membrane protein</topology>
    </subcellularLocation>
</comment>
<dbReference type="AlphaFoldDB" id="A0A1I0F0L6"/>
<protein>
    <submittedName>
        <fullName evidence="9">Peptide/nickel transport system ATP-binding protein</fullName>
    </submittedName>
</protein>
<dbReference type="InterPro" id="IPR013563">
    <property type="entry name" value="Oligopep_ABC_C"/>
</dbReference>
<dbReference type="Pfam" id="PF00005">
    <property type="entry name" value="ABC_tran"/>
    <property type="match status" value="1"/>
</dbReference>
<dbReference type="STRING" id="930131.SAMN05216389_11361"/>
<keyword evidence="10" id="KW-1185">Reference proteome</keyword>
<dbReference type="GO" id="GO:0016887">
    <property type="term" value="F:ATP hydrolysis activity"/>
    <property type="evidence" value="ECO:0007669"/>
    <property type="project" value="InterPro"/>
</dbReference>
<dbReference type="Pfam" id="PF08352">
    <property type="entry name" value="oligo_HPY"/>
    <property type="match status" value="1"/>
</dbReference>
<keyword evidence="3" id="KW-0813">Transport</keyword>
<dbReference type="CDD" id="cd03257">
    <property type="entry name" value="ABC_NikE_OppD_transporters"/>
    <property type="match status" value="1"/>
</dbReference>
<dbReference type="PROSITE" id="PS00211">
    <property type="entry name" value="ABC_TRANSPORTER_1"/>
    <property type="match status" value="1"/>
</dbReference>
<organism evidence="9 10">
    <name type="scientific">Oceanobacillus limi</name>
    <dbReference type="NCBI Taxonomy" id="930131"/>
    <lineage>
        <taxon>Bacteria</taxon>
        <taxon>Bacillati</taxon>
        <taxon>Bacillota</taxon>
        <taxon>Bacilli</taxon>
        <taxon>Bacillales</taxon>
        <taxon>Bacillaceae</taxon>
        <taxon>Oceanobacillus</taxon>
    </lineage>
</organism>
<keyword evidence="5" id="KW-0547">Nucleotide-binding</keyword>
<evidence type="ECO:0000256" key="3">
    <source>
        <dbReference type="ARBA" id="ARBA00022448"/>
    </source>
</evidence>
<evidence type="ECO:0000313" key="10">
    <source>
        <dbReference type="Proteomes" id="UP000198618"/>
    </source>
</evidence>
<dbReference type="NCBIfam" id="TIGR01727">
    <property type="entry name" value="oligo_HPY"/>
    <property type="match status" value="1"/>
</dbReference>
<dbReference type="InterPro" id="IPR050388">
    <property type="entry name" value="ABC_Ni/Peptide_Import"/>
</dbReference>
<dbReference type="SUPFAM" id="SSF52540">
    <property type="entry name" value="P-loop containing nucleoside triphosphate hydrolases"/>
    <property type="match status" value="1"/>
</dbReference>
<dbReference type="RefSeq" id="WP_090870891.1">
    <property type="nucleotide sequence ID" value="NZ_FOHE01000013.1"/>
</dbReference>
<keyword evidence="6 9" id="KW-0067">ATP-binding</keyword>
<evidence type="ECO:0000256" key="4">
    <source>
        <dbReference type="ARBA" id="ARBA00022475"/>
    </source>
</evidence>
<evidence type="ECO:0000313" key="9">
    <source>
        <dbReference type="EMBL" id="SET51483.1"/>
    </source>
</evidence>
<dbReference type="GO" id="GO:0015833">
    <property type="term" value="P:peptide transport"/>
    <property type="evidence" value="ECO:0007669"/>
    <property type="project" value="InterPro"/>
</dbReference>
<name>A0A1I0F0L6_9BACI</name>
<evidence type="ECO:0000256" key="2">
    <source>
        <dbReference type="ARBA" id="ARBA00005417"/>
    </source>
</evidence>
<evidence type="ECO:0000256" key="6">
    <source>
        <dbReference type="ARBA" id="ARBA00022840"/>
    </source>
</evidence>
<feature type="domain" description="ABC transporter" evidence="8">
    <location>
        <begin position="6"/>
        <end position="255"/>
    </location>
</feature>
<dbReference type="InterPro" id="IPR017871">
    <property type="entry name" value="ABC_transporter-like_CS"/>
</dbReference>
<dbReference type="GO" id="GO:0005886">
    <property type="term" value="C:plasma membrane"/>
    <property type="evidence" value="ECO:0007669"/>
    <property type="project" value="UniProtKB-SubCell"/>
</dbReference>
<evidence type="ECO:0000259" key="8">
    <source>
        <dbReference type="PROSITE" id="PS50893"/>
    </source>
</evidence>
<comment type="similarity">
    <text evidence="2">Belongs to the ABC transporter superfamily.</text>
</comment>
<dbReference type="EMBL" id="FOHE01000013">
    <property type="protein sequence ID" value="SET51483.1"/>
    <property type="molecule type" value="Genomic_DNA"/>
</dbReference>
<accession>A0A1I0F0L6</accession>
<dbReference type="PANTHER" id="PTHR43297">
    <property type="entry name" value="OLIGOPEPTIDE TRANSPORT ATP-BINDING PROTEIN APPD"/>
    <property type="match status" value="1"/>
</dbReference>
<dbReference type="FunFam" id="3.40.50.300:FF:000016">
    <property type="entry name" value="Oligopeptide ABC transporter ATP-binding component"/>
    <property type="match status" value="1"/>
</dbReference>